<organism evidence="4 5">
    <name type="scientific">Sulfurisphaera ohwakuensis</name>
    <dbReference type="NCBI Taxonomy" id="69656"/>
    <lineage>
        <taxon>Archaea</taxon>
        <taxon>Thermoproteota</taxon>
        <taxon>Thermoprotei</taxon>
        <taxon>Sulfolobales</taxon>
        <taxon>Sulfolobaceae</taxon>
        <taxon>Sulfurisphaera</taxon>
    </lineage>
</organism>
<feature type="transmembrane region" description="Helical" evidence="1">
    <location>
        <begin position="382"/>
        <end position="402"/>
    </location>
</feature>
<dbReference type="GeneID" id="42800232"/>
<accession>A0A650CF01</accession>
<feature type="transmembrane region" description="Helical" evidence="1">
    <location>
        <begin position="312"/>
        <end position="330"/>
    </location>
</feature>
<name>A0A650CF01_SULOH</name>
<dbReference type="PANTHER" id="PTHR10422:SF18">
    <property type="entry name" value="CYTOCHROME C OXIDASE SUBUNIT 1"/>
    <property type="match status" value="1"/>
</dbReference>
<dbReference type="GO" id="GO:0015990">
    <property type="term" value="P:electron transport coupled proton transport"/>
    <property type="evidence" value="ECO:0007669"/>
    <property type="project" value="TreeGrafter"/>
</dbReference>
<dbReference type="CDD" id="cd00919">
    <property type="entry name" value="Heme_Cu_Oxidase_I"/>
    <property type="match status" value="1"/>
</dbReference>
<protein>
    <submittedName>
        <fullName evidence="3 4">Oxidase</fullName>
    </submittedName>
</protein>
<dbReference type="PRINTS" id="PR01165">
    <property type="entry name" value="CYCOXIDASEI"/>
</dbReference>
<dbReference type="PANTHER" id="PTHR10422">
    <property type="entry name" value="CYTOCHROME C OXIDASE SUBUNIT 1"/>
    <property type="match status" value="1"/>
</dbReference>
<evidence type="ECO:0000313" key="6">
    <source>
        <dbReference type="Proteomes" id="UP000582213"/>
    </source>
</evidence>
<evidence type="ECO:0000259" key="2">
    <source>
        <dbReference type="PROSITE" id="PS50855"/>
    </source>
</evidence>
<evidence type="ECO:0000313" key="4">
    <source>
        <dbReference type="EMBL" id="QGR16328.1"/>
    </source>
</evidence>
<gene>
    <name evidence="4" type="ORF">D1869_03260</name>
    <name evidence="3" type="ORF">HNQ62_002171</name>
</gene>
<feature type="transmembrane region" description="Helical" evidence="1">
    <location>
        <begin position="414"/>
        <end position="434"/>
    </location>
</feature>
<dbReference type="OrthoDB" id="28065at2157"/>
<dbReference type="Proteomes" id="UP000427373">
    <property type="component" value="Chromosome"/>
</dbReference>
<feature type="transmembrane region" description="Helical" evidence="1">
    <location>
        <begin position="104"/>
        <end position="126"/>
    </location>
</feature>
<keyword evidence="5" id="KW-1185">Reference proteome</keyword>
<proteinExistence type="predicted"/>
<feature type="transmembrane region" description="Helical" evidence="1">
    <location>
        <begin position="218"/>
        <end position="236"/>
    </location>
</feature>
<feature type="transmembrane region" description="Helical" evidence="1">
    <location>
        <begin position="160"/>
        <end position="181"/>
    </location>
</feature>
<evidence type="ECO:0000313" key="3">
    <source>
        <dbReference type="EMBL" id="MBB5254397.1"/>
    </source>
</evidence>
<dbReference type="KEGG" id="soh:D1869_03260"/>
<dbReference type="GO" id="GO:0009060">
    <property type="term" value="P:aerobic respiration"/>
    <property type="evidence" value="ECO:0007669"/>
    <property type="project" value="InterPro"/>
</dbReference>
<dbReference type="SUPFAM" id="SSF81442">
    <property type="entry name" value="Cytochrome c oxidase subunit I-like"/>
    <property type="match status" value="1"/>
</dbReference>
<feature type="domain" description="Cytochrome oxidase subunit I profile" evidence="2">
    <location>
        <begin position="21"/>
        <end position="522"/>
    </location>
</feature>
<keyword evidence="1" id="KW-0472">Membrane</keyword>
<dbReference type="Gene3D" id="1.20.210.10">
    <property type="entry name" value="Cytochrome c oxidase-like, subunit I domain"/>
    <property type="match status" value="1"/>
</dbReference>
<feature type="transmembrane region" description="Helical" evidence="1">
    <location>
        <begin position="243"/>
        <end position="264"/>
    </location>
</feature>
<dbReference type="InterPro" id="IPR036927">
    <property type="entry name" value="Cyt_c_oxase-like_su1_sf"/>
</dbReference>
<feature type="transmembrane region" description="Helical" evidence="1">
    <location>
        <begin position="193"/>
        <end position="212"/>
    </location>
</feature>
<feature type="transmembrane region" description="Helical" evidence="1">
    <location>
        <begin position="342"/>
        <end position="362"/>
    </location>
</feature>
<dbReference type="EMBL" id="CP045484">
    <property type="protein sequence ID" value="QGR16328.1"/>
    <property type="molecule type" value="Genomic_DNA"/>
</dbReference>
<evidence type="ECO:0000313" key="5">
    <source>
        <dbReference type="Proteomes" id="UP000427373"/>
    </source>
</evidence>
<sequence length="522" mass="58913">MNGLIKFIVNLFQLDKDWITKITMAMIVLSIIWGLLGIIDALMVRIQEASWGLMQLLPLTPQEYYASITLHGMRDLFGFAQQLEFAIFTYFTFKMLNIQPRAKWIYNLAFILFNIAFMLLEGPILITAAQGFDNYFSAEGWYYLSPLGIPNYSLYVVSPLWYYGWMLIDIATYMQTIWLIYHYYVASKTTKEKLPIFLVFVLMDILLYAIGYSGETVANVWDILAFAGIVGLNVIANQIAFGILWHAVVYMAWLPAVAAMYLLIPTLANKPLYSDRMGRVAAVLYLIFSNNVPIHHLYMVDLPIAIKVLTEILTYGVVLPSLMTFLNLWATAKGAQVSWNILTAFTVMSFTGSIFSGVTGISNATITFDAVIHETMWVVGHFHGFILLSIVPAGFAILYLMIPMMTGRQWYSTKLMWIHFWGYLVGASMVVIGFDELGLTGLLRRDETYPLTSTFISGEVLSTVGAIIADLATVVWLFNVILTLIRGRTTVVSSLQDSINIVMAQSTVSRIEIEKIARKLKI</sequence>
<dbReference type="InterPro" id="IPR023616">
    <property type="entry name" value="Cyt_c_oxase-like_su1_dom"/>
</dbReference>
<dbReference type="GO" id="GO:0016020">
    <property type="term" value="C:membrane"/>
    <property type="evidence" value="ECO:0007669"/>
    <property type="project" value="InterPro"/>
</dbReference>
<feature type="transmembrane region" description="Helical" evidence="1">
    <location>
        <begin position="454"/>
        <end position="478"/>
    </location>
</feature>
<feature type="transmembrane region" description="Helical" evidence="1">
    <location>
        <begin position="22"/>
        <end position="44"/>
    </location>
</feature>
<reference evidence="3 6" key="2">
    <citation type="submission" date="2020-08" db="EMBL/GenBank/DDBJ databases">
        <title>Genomic Encyclopedia of Type Strains, Phase IV (KMG-IV): sequencing the most valuable type-strain genomes for metagenomic binning, comparative biology and taxonomic classification.</title>
        <authorList>
            <person name="Goeker M."/>
        </authorList>
    </citation>
    <scope>NUCLEOTIDE SEQUENCE [LARGE SCALE GENOMIC DNA]</scope>
    <source>
        <strain evidence="3 6">DSM 12421</strain>
    </source>
</reference>
<dbReference type="Pfam" id="PF00115">
    <property type="entry name" value="COX1"/>
    <property type="match status" value="1"/>
</dbReference>
<dbReference type="AlphaFoldDB" id="A0A650CF01"/>
<reference evidence="4 5" key="1">
    <citation type="submission" date="2019-10" db="EMBL/GenBank/DDBJ databases">
        <title>Genome Sequences from Six Type Strain Members of the Archaeal Family Sulfolobaceae: Acidianus ambivalens, Acidianus infernus, Metallosphaera prunae, Stygiolobus azoricus, Sulfolobus metallicus, and Sulfurisphaera ohwakuensis.</title>
        <authorList>
            <person name="Counts J.A."/>
            <person name="Kelly R.M."/>
        </authorList>
    </citation>
    <scope>NUCLEOTIDE SEQUENCE [LARGE SCALE GENOMIC DNA]</scope>
    <source>
        <strain evidence="4 5">TA-1</strain>
    </source>
</reference>
<evidence type="ECO:0000256" key="1">
    <source>
        <dbReference type="SAM" id="Phobius"/>
    </source>
</evidence>
<dbReference type="GO" id="GO:0022904">
    <property type="term" value="P:respiratory electron transport chain"/>
    <property type="evidence" value="ECO:0007669"/>
    <property type="project" value="TreeGrafter"/>
</dbReference>
<dbReference type="RefSeq" id="WP_156013887.1">
    <property type="nucleotide sequence ID" value="NZ_CP045484.1"/>
</dbReference>
<dbReference type="EMBL" id="JACHFY010000015">
    <property type="protein sequence ID" value="MBB5254397.1"/>
    <property type="molecule type" value="Genomic_DNA"/>
</dbReference>
<dbReference type="InterPro" id="IPR000883">
    <property type="entry name" value="Cyt_C_Oxase_1"/>
</dbReference>
<dbReference type="Proteomes" id="UP000582213">
    <property type="component" value="Unassembled WGS sequence"/>
</dbReference>
<dbReference type="PROSITE" id="PS50855">
    <property type="entry name" value="COX1"/>
    <property type="match status" value="1"/>
</dbReference>
<keyword evidence="1" id="KW-0812">Transmembrane</keyword>
<keyword evidence="1" id="KW-1133">Transmembrane helix</keyword>
<dbReference type="GO" id="GO:0020037">
    <property type="term" value="F:heme binding"/>
    <property type="evidence" value="ECO:0007669"/>
    <property type="project" value="InterPro"/>
</dbReference>
<dbReference type="GO" id="GO:0004129">
    <property type="term" value="F:cytochrome-c oxidase activity"/>
    <property type="evidence" value="ECO:0007669"/>
    <property type="project" value="InterPro"/>
</dbReference>